<reference evidence="7 8" key="1">
    <citation type="submission" date="2018-12" db="EMBL/GenBank/DDBJ databases">
        <title>bacterium Hansschlegelia zhihuaiae S113.</title>
        <authorList>
            <person name="He J."/>
        </authorList>
    </citation>
    <scope>NUCLEOTIDE SEQUENCE [LARGE SCALE GENOMIC DNA]</scope>
    <source>
        <strain evidence="7 8">S 113</strain>
    </source>
</reference>
<keyword evidence="5" id="KW-1133">Transmembrane helix</keyword>
<accession>A0A4Q0MD53</accession>
<evidence type="ECO:0000256" key="2">
    <source>
        <dbReference type="ARBA" id="ARBA00022679"/>
    </source>
</evidence>
<organism evidence="7 8">
    <name type="scientific">Hansschlegelia zhihuaiae</name>
    <dbReference type="NCBI Taxonomy" id="405005"/>
    <lineage>
        <taxon>Bacteria</taxon>
        <taxon>Pseudomonadati</taxon>
        <taxon>Pseudomonadota</taxon>
        <taxon>Alphaproteobacteria</taxon>
        <taxon>Hyphomicrobiales</taxon>
        <taxon>Methylopilaceae</taxon>
        <taxon>Hansschlegelia</taxon>
    </lineage>
</organism>
<evidence type="ECO:0000256" key="4">
    <source>
        <dbReference type="SAM" id="MobiDB-lite"/>
    </source>
</evidence>
<dbReference type="PANTHER" id="PTHR10434:SF40">
    <property type="entry name" value="1-ACYL-SN-GLYCEROL-3-PHOSPHATE ACYLTRANSFERASE"/>
    <property type="match status" value="1"/>
</dbReference>
<feature type="transmembrane region" description="Helical" evidence="5">
    <location>
        <begin position="29"/>
        <end position="49"/>
    </location>
</feature>
<evidence type="ECO:0000256" key="3">
    <source>
        <dbReference type="ARBA" id="ARBA00023315"/>
    </source>
</evidence>
<keyword evidence="3 7" id="KW-0012">Acyltransferase</keyword>
<dbReference type="RefSeq" id="WP_128778642.1">
    <property type="nucleotide sequence ID" value="NZ_RYFI01000017.1"/>
</dbReference>
<dbReference type="GO" id="GO:0006654">
    <property type="term" value="P:phosphatidic acid biosynthetic process"/>
    <property type="evidence" value="ECO:0007669"/>
    <property type="project" value="TreeGrafter"/>
</dbReference>
<evidence type="ECO:0000256" key="5">
    <source>
        <dbReference type="SAM" id="Phobius"/>
    </source>
</evidence>
<gene>
    <name evidence="7" type="ORF">EK403_16905</name>
</gene>
<evidence type="ECO:0000259" key="6">
    <source>
        <dbReference type="SMART" id="SM00563"/>
    </source>
</evidence>
<dbReference type="InterPro" id="IPR002123">
    <property type="entry name" value="Plipid/glycerol_acylTrfase"/>
</dbReference>
<dbReference type="Pfam" id="PF01553">
    <property type="entry name" value="Acyltransferase"/>
    <property type="match status" value="1"/>
</dbReference>
<keyword evidence="2 7" id="KW-0808">Transferase</keyword>
<evidence type="ECO:0000256" key="1">
    <source>
        <dbReference type="ARBA" id="ARBA00005189"/>
    </source>
</evidence>
<keyword evidence="8" id="KW-1185">Reference proteome</keyword>
<dbReference type="PANTHER" id="PTHR10434">
    <property type="entry name" value="1-ACYL-SN-GLYCEROL-3-PHOSPHATE ACYLTRANSFERASE"/>
    <property type="match status" value="1"/>
</dbReference>
<protein>
    <submittedName>
        <fullName evidence="7">1-acyl-sn-glycerol-3-phosphate acyltransferase</fullName>
    </submittedName>
</protein>
<evidence type="ECO:0000313" key="8">
    <source>
        <dbReference type="Proteomes" id="UP000289708"/>
    </source>
</evidence>
<feature type="compositionally biased region" description="Polar residues" evidence="4">
    <location>
        <begin position="264"/>
        <end position="275"/>
    </location>
</feature>
<dbReference type="SUPFAM" id="SSF69593">
    <property type="entry name" value="Glycerol-3-phosphate (1)-acyltransferase"/>
    <property type="match status" value="1"/>
</dbReference>
<feature type="region of interest" description="Disordered" evidence="4">
    <location>
        <begin position="256"/>
        <end position="275"/>
    </location>
</feature>
<keyword evidence="5" id="KW-0812">Transmembrane</keyword>
<dbReference type="OrthoDB" id="5290997at2"/>
<dbReference type="GO" id="GO:0003841">
    <property type="term" value="F:1-acylglycerol-3-phosphate O-acyltransferase activity"/>
    <property type="evidence" value="ECO:0007669"/>
    <property type="project" value="TreeGrafter"/>
</dbReference>
<proteinExistence type="predicted"/>
<comment type="pathway">
    <text evidence="1">Lipid metabolism.</text>
</comment>
<evidence type="ECO:0000313" key="7">
    <source>
        <dbReference type="EMBL" id="RXF70849.1"/>
    </source>
</evidence>
<dbReference type="AlphaFoldDB" id="A0A4Q0MD53"/>
<name>A0A4Q0MD53_9HYPH</name>
<comment type="caution">
    <text evidence="7">The sequence shown here is derived from an EMBL/GenBank/DDBJ whole genome shotgun (WGS) entry which is preliminary data.</text>
</comment>
<dbReference type="Proteomes" id="UP000289708">
    <property type="component" value="Unassembled WGS sequence"/>
</dbReference>
<feature type="domain" description="Phospholipid/glycerol acyltransferase" evidence="6">
    <location>
        <begin position="90"/>
        <end position="204"/>
    </location>
</feature>
<dbReference type="SMART" id="SM00563">
    <property type="entry name" value="PlsC"/>
    <property type="match status" value="1"/>
</dbReference>
<keyword evidence="5" id="KW-0472">Membrane</keyword>
<dbReference type="EMBL" id="RYFI01000017">
    <property type="protein sequence ID" value="RXF70849.1"/>
    <property type="molecule type" value="Genomic_DNA"/>
</dbReference>
<sequence>MRNAHEGAAPNAAPRAGRRVKGRAVVFDVAMATLVCVVALVTGPAALFLRRDRVAGIAKWWCRANLWLLRRIVGIELEIRGVEHVPTGAALVAAKHQSALETFGMMPCLPDPAIVLKRELTWLPFFGWFLLRMKMIAINRATGAEALAQILSQAGEAAAEGRQIVIYPEGTRRKVGDPPRYKQGVGHLYDRLGLPCVPVAVDTGIFWPKGTIERRQGRAVVEFLEPIPAGLGRDVFQRTLRERIEQATGALIAEAEGRALESPAPQSGSMSNSQP</sequence>
<dbReference type="CDD" id="cd07989">
    <property type="entry name" value="LPLAT_AGPAT-like"/>
    <property type="match status" value="1"/>
</dbReference>